<feature type="compositionally biased region" description="Basic and acidic residues" evidence="1">
    <location>
        <begin position="23"/>
        <end position="35"/>
    </location>
</feature>
<dbReference type="Proteomes" id="UP001151532">
    <property type="component" value="Chromosome 5"/>
</dbReference>
<gene>
    <name evidence="2" type="ORF">OIU79_018291</name>
</gene>
<sequence length="35" mass="3705">MPSVSPSCPRISSWLGGSGVNVHKGENTVRFSSED</sequence>
<evidence type="ECO:0000313" key="3">
    <source>
        <dbReference type="Proteomes" id="UP001151532"/>
    </source>
</evidence>
<evidence type="ECO:0000256" key="1">
    <source>
        <dbReference type="SAM" id="MobiDB-lite"/>
    </source>
</evidence>
<dbReference type="AlphaFoldDB" id="A0A9Q1AL55"/>
<keyword evidence="3" id="KW-1185">Reference proteome</keyword>
<reference evidence="2" key="2">
    <citation type="journal article" date="2023" name="Int. J. Mol. Sci.">
        <title>De Novo Assembly and Annotation of 11 Diverse Shrub Willow (Salix) Genomes Reveals Novel Gene Organization in Sex-Linked Regions.</title>
        <authorList>
            <person name="Hyden B."/>
            <person name="Feng K."/>
            <person name="Yates T.B."/>
            <person name="Jawdy S."/>
            <person name="Cereghino C."/>
            <person name="Smart L.B."/>
            <person name="Muchero W."/>
        </authorList>
    </citation>
    <scope>NUCLEOTIDE SEQUENCE</scope>
    <source>
        <tissue evidence="2">Shoot tip</tissue>
    </source>
</reference>
<protein>
    <submittedName>
        <fullName evidence="2">Uncharacterized protein</fullName>
    </submittedName>
</protein>
<accession>A0A9Q1AL55</accession>
<reference evidence="2" key="1">
    <citation type="submission" date="2022-11" db="EMBL/GenBank/DDBJ databases">
        <authorList>
            <person name="Hyden B.L."/>
            <person name="Feng K."/>
            <person name="Yates T."/>
            <person name="Jawdy S."/>
            <person name="Smart L.B."/>
            <person name="Muchero W."/>
        </authorList>
    </citation>
    <scope>NUCLEOTIDE SEQUENCE</scope>
    <source>
        <tissue evidence="2">Shoot tip</tissue>
    </source>
</reference>
<comment type="caution">
    <text evidence="2">The sequence shown here is derived from an EMBL/GenBank/DDBJ whole genome shotgun (WGS) entry which is preliminary data.</text>
</comment>
<dbReference type="EMBL" id="JAPFFK010000002">
    <property type="protein sequence ID" value="KAJ6775077.1"/>
    <property type="molecule type" value="Genomic_DNA"/>
</dbReference>
<organism evidence="2 3">
    <name type="scientific">Salix purpurea</name>
    <name type="common">Purple osier willow</name>
    <dbReference type="NCBI Taxonomy" id="77065"/>
    <lineage>
        <taxon>Eukaryota</taxon>
        <taxon>Viridiplantae</taxon>
        <taxon>Streptophyta</taxon>
        <taxon>Embryophyta</taxon>
        <taxon>Tracheophyta</taxon>
        <taxon>Spermatophyta</taxon>
        <taxon>Magnoliopsida</taxon>
        <taxon>eudicotyledons</taxon>
        <taxon>Gunneridae</taxon>
        <taxon>Pentapetalae</taxon>
        <taxon>rosids</taxon>
        <taxon>fabids</taxon>
        <taxon>Malpighiales</taxon>
        <taxon>Salicaceae</taxon>
        <taxon>Saliceae</taxon>
        <taxon>Salix</taxon>
    </lineage>
</organism>
<evidence type="ECO:0000313" key="2">
    <source>
        <dbReference type="EMBL" id="KAJ6775077.1"/>
    </source>
</evidence>
<feature type="region of interest" description="Disordered" evidence="1">
    <location>
        <begin position="1"/>
        <end position="35"/>
    </location>
</feature>
<name>A0A9Q1AL55_SALPP</name>
<proteinExistence type="predicted"/>